<organism evidence="2 3">
    <name type="scientific">Pagothenia borchgrevinki</name>
    <name type="common">Bald rockcod</name>
    <name type="synonym">Trematomus borchgrevinki</name>
    <dbReference type="NCBI Taxonomy" id="8213"/>
    <lineage>
        <taxon>Eukaryota</taxon>
        <taxon>Metazoa</taxon>
        <taxon>Chordata</taxon>
        <taxon>Craniata</taxon>
        <taxon>Vertebrata</taxon>
        <taxon>Euteleostomi</taxon>
        <taxon>Actinopterygii</taxon>
        <taxon>Neopterygii</taxon>
        <taxon>Teleostei</taxon>
        <taxon>Neoteleostei</taxon>
        <taxon>Acanthomorphata</taxon>
        <taxon>Eupercaria</taxon>
        <taxon>Perciformes</taxon>
        <taxon>Notothenioidei</taxon>
        <taxon>Nototheniidae</taxon>
        <taxon>Pagothenia</taxon>
    </lineage>
</organism>
<evidence type="ECO:0000313" key="2">
    <source>
        <dbReference type="EMBL" id="KAL3055899.1"/>
    </source>
</evidence>
<keyword evidence="3" id="KW-1185">Reference proteome</keyword>
<comment type="caution">
    <text evidence="2">The sequence shown here is derived from an EMBL/GenBank/DDBJ whole genome shotgun (WGS) entry which is preliminary data.</text>
</comment>
<evidence type="ECO:0000313" key="3">
    <source>
        <dbReference type="Proteomes" id="UP001619887"/>
    </source>
</evidence>
<name>A0ABD2GP40_PAGBO</name>
<evidence type="ECO:0000256" key="1">
    <source>
        <dbReference type="SAM" id="MobiDB-lite"/>
    </source>
</evidence>
<accession>A0ABD2GP40</accession>
<gene>
    <name evidence="2" type="ORF">OYC64_018576</name>
</gene>
<feature type="region of interest" description="Disordered" evidence="1">
    <location>
        <begin position="22"/>
        <end position="54"/>
    </location>
</feature>
<protein>
    <submittedName>
        <fullName evidence="2">Uncharacterized protein</fullName>
    </submittedName>
</protein>
<dbReference type="AlphaFoldDB" id="A0ABD2GP40"/>
<feature type="compositionally biased region" description="Acidic residues" evidence="1">
    <location>
        <begin position="31"/>
        <end position="54"/>
    </location>
</feature>
<reference evidence="2 3" key="2">
    <citation type="journal article" date="2024" name="G3 (Bethesda)">
        <title>The genome of the cryopelagic Antarctic bald notothen, Trematomus borchgrevinki.</title>
        <authorList>
            <person name="Rayamajhi N."/>
            <person name="Rivera-Colon A.G."/>
            <person name="Minhas B.F."/>
            <person name="Cheng C.C."/>
            <person name="Catchen J.M."/>
        </authorList>
    </citation>
    <scope>NUCLEOTIDE SEQUENCE [LARGE SCALE GENOMIC DNA]</scope>
    <source>
        <strain evidence="2">AGRC-2024</strain>
    </source>
</reference>
<sequence length="54" mass="6245">MRTDGVLRPVWSCGPVLPTSLVDLLDTTEREQEDEEEEEEEEEFDSDDSIENDD</sequence>
<proteinExistence type="predicted"/>
<dbReference type="Proteomes" id="UP001619887">
    <property type="component" value="Unassembled WGS sequence"/>
</dbReference>
<dbReference type="EMBL" id="JBIYXZ010002076">
    <property type="protein sequence ID" value="KAL3055899.1"/>
    <property type="molecule type" value="Genomic_DNA"/>
</dbReference>
<reference evidence="2 3" key="1">
    <citation type="journal article" date="2022" name="G3 (Bethesda)">
        <title>Evaluating Illumina-, Nanopore-, and PacBio-based genome assembly strategies with the bald notothen, Trematomus borchgrevinki.</title>
        <authorList>
            <person name="Rayamajhi N."/>
            <person name="Cheng C.C."/>
            <person name="Catchen J.M."/>
        </authorList>
    </citation>
    <scope>NUCLEOTIDE SEQUENCE [LARGE SCALE GENOMIC DNA]</scope>
    <source>
        <strain evidence="2">AGRC-2024</strain>
    </source>
</reference>